<feature type="transmembrane region" description="Helical" evidence="1">
    <location>
        <begin position="34"/>
        <end position="56"/>
    </location>
</feature>
<protein>
    <recommendedName>
        <fullName evidence="4">PD-(D/E)XK nuclease superfamily protein</fullName>
    </recommendedName>
</protein>
<name>A0ABU3L3L9_9FLAO</name>
<dbReference type="Gene3D" id="3.40.960.10">
    <property type="entry name" value="VSR Endonuclease"/>
    <property type="match status" value="1"/>
</dbReference>
<comment type="caution">
    <text evidence="2">The sequence shown here is derived from an EMBL/GenBank/DDBJ whole genome shotgun (WGS) entry which is preliminary data.</text>
</comment>
<keyword evidence="1" id="KW-0472">Membrane</keyword>
<dbReference type="Proteomes" id="UP001250656">
    <property type="component" value="Unassembled WGS sequence"/>
</dbReference>
<accession>A0ABU3L3L9</accession>
<keyword evidence="1" id="KW-0812">Transmembrane</keyword>
<evidence type="ECO:0000256" key="1">
    <source>
        <dbReference type="SAM" id="Phobius"/>
    </source>
</evidence>
<evidence type="ECO:0000313" key="2">
    <source>
        <dbReference type="EMBL" id="MDT7828329.1"/>
    </source>
</evidence>
<dbReference type="EMBL" id="JAVTTP010000001">
    <property type="protein sequence ID" value="MDT7828329.1"/>
    <property type="molecule type" value="Genomic_DNA"/>
</dbReference>
<keyword evidence="3" id="KW-1185">Reference proteome</keyword>
<dbReference type="RefSeq" id="WP_314013589.1">
    <property type="nucleotide sequence ID" value="NZ_JAVTTP010000001.1"/>
</dbReference>
<sequence>MTKKSKIAKHSWWILGITGLILGLIKGQGNETWIYIGVVNGAFWGWILGLIMDYVLNSYFYEEPKEKISQPVFIRKDQTPKVHKPSNHNKYTPKTNEFETKKTITEKQTDSVEEPKIEYKVKENTSEIKQTPKQVAKEILPSPSKEVESVLSNVKYVNYNLTFPESESNFPIIKVPTENCVVRSHRFGSTKRRGFKEDSFQRAIEYFFADNFDISGNIRLNTGQKTRPFEPDIALIGRSNHNIRIDIEIDEPYAGITRQPTHCLGDDINRDNYFKDRGWIVIRFSEYQVHTQEKECLKYIAEIIHSINPELNIPEELKLTGKITEQKVWDIVQAQKWEKAKYREEYLNHVFKITEEQTETLKRDFDNQEREEEKLVNPTSFGKEDIGKNISFNKINKHPHDSRIKFYSEKHVYTIDGVPAPSASTIISRFFPEFDSIYWSIRKAPELGMTPSEVAKMWADKGKKARDEGTFLHEQIENYYLGIDYEETEEFDQFWNFINDHEGLQPYRSEWRVYDDDLNIAGTIDLIVHNGITHDIYDWKRSKKVVNTYNGQPIEQNQWQQGVGGLSHVDDTSYNRYCLQQSLYKYILEKNYGIRIDSMYLIVMYPENDNYYKIKVPYLKAEIEHILETV</sequence>
<feature type="transmembrane region" description="Helical" evidence="1">
    <location>
        <begin position="12"/>
        <end position="28"/>
    </location>
</feature>
<reference evidence="2 3" key="1">
    <citation type="submission" date="2023-09" db="EMBL/GenBank/DDBJ databases">
        <title>Novel taxa isolated from Blanes Bay.</title>
        <authorList>
            <person name="Rey-Velasco X."/>
            <person name="Lucena T."/>
        </authorList>
    </citation>
    <scope>NUCLEOTIDE SEQUENCE [LARGE SCALE GENOMIC DNA]</scope>
    <source>
        <strain evidence="2 3">S334</strain>
    </source>
</reference>
<keyword evidence="1" id="KW-1133">Transmembrane helix</keyword>
<evidence type="ECO:0008006" key="4">
    <source>
        <dbReference type="Google" id="ProtNLM"/>
    </source>
</evidence>
<gene>
    <name evidence="2" type="ORF">RQM65_06610</name>
</gene>
<proteinExistence type="predicted"/>
<evidence type="ECO:0000313" key="3">
    <source>
        <dbReference type="Proteomes" id="UP001250656"/>
    </source>
</evidence>
<organism evidence="2 3">
    <name type="scientific">Pricia mediterranea</name>
    <dbReference type="NCBI Taxonomy" id="3076079"/>
    <lineage>
        <taxon>Bacteria</taxon>
        <taxon>Pseudomonadati</taxon>
        <taxon>Bacteroidota</taxon>
        <taxon>Flavobacteriia</taxon>
        <taxon>Flavobacteriales</taxon>
        <taxon>Flavobacteriaceae</taxon>
        <taxon>Pricia</taxon>
    </lineage>
</organism>